<proteinExistence type="predicted"/>
<evidence type="ECO:0000313" key="2">
    <source>
        <dbReference type="Proteomes" id="UP000755654"/>
    </source>
</evidence>
<organism evidence="1 2">
    <name type="scientific">Acidithiobacillus sulfurivorans</name>
    <dbReference type="NCBI Taxonomy" id="1958756"/>
    <lineage>
        <taxon>Bacteria</taxon>
        <taxon>Pseudomonadati</taxon>
        <taxon>Pseudomonadota</taxon>
        <taxon>Acidithiobacillia</taxon>
        <taxon>Acidithiobacillales</taxon>
        <taxon>Acidithiobacillaceae</taxon>
        <taxon>Acidithiobacillus</taxon>
    </lineage>
</organism>
<gene>
    <name evidence="1" type="ORF">HAP95_03635</name>
</gene>
<dbReference type="RefSeq" id="WP_215883001.1">
    <property type="nucleotide sequence ID" value="NZ_JAAOMP010000035.1"/>
</dbReference>
<accession>A0ABS5ZVM4</accession>
<dbReference type="EMBL" id="JAAOMP010000035">
    <property type="protein sequence ID" value="MBU2759266.1"/>
    <property type="molecule type" value="Genomic_DNA"/>
</dbReference>
<sequence length="514" mass="57417">MESHVRCGACFFDDPSTHDSGWALPSWKEEVFRFGNTADLSSDVAWWTNLSYEAVSVSGLQGARFRRDSYFSHPMKRFWNELGIDESDKEGLRANPKSVWGGRFDNGDFLRLGVSSWLFEQVIAIMDDFLPMSAPPLNDLAYGLRERILPDVRRFFPDGPPPDYFISALESADNAYQPTSVSSYDRARAGKGDGLLPGHFRVPVDRVAHAQQLFRVPFPIGGWRNVGDMSILSRRGPERILDWLDQNPGSLIRATMKRCDPRMESMINYGANIQRNARSGYWLTSLELAALLPWCEFVLHEGVVGERLSSIQEILEQAMPRQVQNKPVGKWGAPPRGFGSPEVYTPGYCSALDPETVRMRSVSYPYQIFMDVLWRAAIGTIPKAPKSARNPASAFVRAADRMLLFEVAAQLHSVSIGVSGYGSGGVLISPPEGMVIQEWIPILLAQGLLPPFLPQGLLSEEWVMNEVENAYNPERTSENVQMLQMAFLLGGLDMVVRFSDEFSLYHPGAEGGAR</sequence>
<comment type="caution">
    <text evidence="1">The sequence shown here is derived from an EMBL/GenBank/DDBJ whole genome shotgun (WGS) entry which is preliminary data.</text>
</comment>
<protein>
    <submittedName>
        <fullName evidence="1">Uncharacterized protein</fullName>
    </submittedName>
</protein>
<evidence type="ECO:0000313" key="1">
    <source>
        <dbReference type="EMBL" id="MBU2759266.1"/>
    </source>
</evidence>
<keyword evidence="2" id="KW-1185">Reference proteome</keyword>
<dbReference type="Proteomes" id="UP000755654">
    <property type="component" value="Unassembled WGS sequence"/>
</dbReference>
<reference evidence="1 2" key="1">
    <citation type="journal article" date="2021" name="ISME J.">
        <title>Genomic evolution of the class Acidithiobacillia: deep-branching Proteobacteria living in extreme acidic conditions.</title>
        <authorList>
            <person name="Moya-Beltran A."/>
            <person name="Beard S."/>
            <person name="Rojas-Villalobos C."/>
            <person name="Issotta F."/>
            <person name="Gallardo Y."/>
            <person name="Ulloa R."/>
            <person name="Giaveno A."/>
            <person name="Degli Esposti M."/>
            <person name="Johnson D.B."/>
            <person name="Quatrini R."/>
        </authorList>
    </citation>
    <scope>NUCLEOTIDE SEQUENCE [LARGE SCALE GENOMIC DNA]</scope>
    <source>
        <strain evidence="1 2">RW2</strain>
    </source>
</reference>
<name>A0ABS5ZVM4_9PROT</name>